<evidence type="ECO:0000259" key="5">
    <source>
        <dbReference type="PROSITE" id="PS50850"/>
    </source>
</evidence>
<dbReference type="GO" id="GO:0022857">
    <property type="term" value="F:transmembrane transporter activity"/>
    <property type="evidence" value="ECO:0007669"/>
    <property type="project" value="InterPro"/>
</dbReference>
<dbReference type="PANTHER" id="PTHR23531">
    <property type="entry name" value="QUINOLENE RESISTANCE PROTEIN NORA"/>
    <property type="match status" value="1"/>
</dbReference>
<evidence type="ECO:0000256" key="3">
    <source>
        <dbReference type="ARBA" id="ARBA00023136"/>
    </source>
</evidence>
<evidence type="ECO:0000313" key="7">
    <source>
        <dbReference type="Proteomes" id="UP000002949"/>
    </source>
</evidence>
<dbReference type="InterPro" id="IPR036259">
    <property type="entry name" value="MFS_trans_sf"/>
</dbReference>
<dbReference type="Pfam" id="PF07690">
    <property type="entry name" value="MFS_1"/>
    <property type="match status" value="1"/>
</dbReference>
<feature type="transmembrane region" description="Helical" evidence="4">
    <location>
        <begin position="192"/>
        <end position="212"/>
    </location>
</feature>
<evidence type="ECO:0000256" key="4">
    <source>
        <dbReference type="SAM" id="Phobius"/>
    </source>
</evidence>
<dbReference type="InterPro" id="IPR011701">
    <property type="entry name" value="MFS"/>
</dbReference>
<keyword evidence="7" id="KW-1185">Reference proteome</keyword>
<dbReference type="KEGG" id="mamo:A6B35_30625"/>
<evidence type="ECO:0000313" key="6">
    <source>
        <dbReference type="EMBL" id="EHH06292.1"/>
    </source>
</evidence>
<name>G6YIB1_9HYPH</name>
<dbReference type="PANTHER" id="PTHR23531:SF1">
    <property type="entry name" value="QUINOLENE RESISTANCE PROTEIN NORA"/>
    <property type="match status" value="1"/>
</dbReference>
<dbReference type="PROSITE" id="PS50850">
    <property type="entry name" value="MFS"/>
    <property type="match status" value="1"/>
</dbReference>
<feature type="transmembrane region" description="Helical" evidence="4">
    <location>
        <begin position="71"/>
        <end position="91"/>
    </location>
</feature>
<feature type="transmembrane region" description="Helical" evidence="4">
    <location>
        <begin position="126"/>
        <end position="146"/>
    </location>
</feature>
<dbReference type="SUPFAM" id="SSF103473">
    <property type="entry name" value="MFS general substrate transporter"/>
    <property type="match status" value="2"/>
</dbReference>
<evidence type="ECO:0000256" key="1">
    <source>
        <dbReference type="ARBA" id="ARBA00022692"/>
    </source>
</evidence>
<accession>G6YIB1</accession>
<reference evidence="6 7" key="1">
    <citation type="journal article" date="2012" name="J. Bacteriol.">
        <title>Draft Genome Sequence of Plant Growth-Promoting Rhizobium Mesorhizobium amorphae, Isolated from Zinc-Lead Mine Tailings.</title>
        <authorList>
            <person name="Hao X."/>
            <person name="Lin Y."/>
            <person name="Johnstone L."/>
            <person name="Baltrus D.A."/>
            <person name="Miller S.J."/>
            <person name="Wei G."/>
            <person name="Rensing C."/>
        </authorList>
    </citation>
    <scope>NUCLEOTIDE SEQUENCE [LARGE SCALE GENOMIC DNA]</scope>
    <source>
        <strain evidence="6 7">CCNWGS0123</strain>
    </source>
</reference>
<gene>
    <name evidence="6" type="ORF">MEA186_28657</name>
</gene>
<feature type="transmembrane region" description="Helical" evidence="4">
    <location>
        <begin position="98"/>
        <end position="120"/>
    </location>
</feature>
<feature type="transmembrane region" description="Helical" evidence="4">
    <location>
        <begin position="304"/>
        <end position="321"/>
    </location>
</feature>
<protein>
    <recommendedName>
        <fullName evidence="5">Major facilitator superfamily (MFS) profile domain-containing protein</fullName>
    </recommendedName>
</protein>
<feature type="transmembrane region" description="Helical" evidence="4">
    <location>
        <begin position="272"/>
        <end position="292"/>
    </location>
</feature>
<dbReference type="EMBL" id="AGSN01000199">
    <property type="protein sequence ID" value="EHH06292.1"/>
    <property type="molecule type" value="Genomic_DNA"/>
</dbReference>
<feature type="transmembrane region" description="Helical" evidence="4">
    <location>
        <begin position="242"/>
        <end position="266"/>
    </location>
</feature>
<dbReference type="AlphaFoldDB" id="G6YIB1"/>
<feature type="transmembrane region" description="Helical" evidence="4">
    <location>
        <begin position="327"/>
        <end position="347"/>
    </location>
</feature>
<feature type="transmembrane region" description="Helical" evidence="4">
    <location>
        <begin position="158"/>
        <end position="180"/>
    </location>
</feature>
<organism evidence="6 7">
    <name type="scientific">Mesorhizobium amorphae CCNWGS0123</name>
    <dbReference type="NCBI Taxonomy" id="1082933"/>
    <lineage>
        <taxon>Bacteria</taxon>
        <taxon>Pseudomonadati</taxon>
        <taxon>Pseudomonadota</taxon>
        <taxon>Alphaproteobacteria</taxon>
        <taxon>Hyphomicrobiales</taxon>
        <taxon>Phyllobacteriaceae</taxon>
        <taxon>Mesorhizobium</taxon>
    </lineage>
</organism>
<keyword evidence="2 4" id="KW-1133">Transmembrane helix</keyword>
<dbReference type="PATRIC" id="fig|1082933.3.peg.5573"/>
<keyword evidence="1 4" id="KW-0812">Transmembrane</keyword>
<keyword evidence="3 4" id="KW-0472">Membrane</keyword>
<dbReference type="InterPro" id="IPR020846">
    <property type="entry name" value="MFS_dom"/>
</dbReference>
<sequence length="429" mass="44906">MRRMDNITREKTETLSTLKPVTADTTQSLLDRLPASVFAPYLVTAVALAMAYGSSFLLADSLRSAGFQASTAGAVVSTGTVATLIGSLFAGRLAERTGILPLVAVSALVMAAAMGCFALIGTGGLLLAYAGGLLLGLGWAIFYMLAPIQLIHCLKPSARLEALTLLSGSQMVGVGGSAPLGHLIADHLGGPSTAYAFYAVFCAMAAAFAILIQRRLRDQPQLPMVAVALSVRATLSILRAKTVLPVIMMSLAACTFAGLSTFQSLYAGSRGLTPDIFFLTFTVTTVALRFSVASMIGKLPLERLALALFVTTLIGIGFLVVNAGSPVLYVLATVFFATGYGLTYSTLNAMVVNLAGERGLSIPVASQVFTLGHFVGAFGFPFFAGSLIAAYSFDAALMVMAGLVVTNIAIASRIPWRPRMETETISRFP</sequence>
<dbReference type="eggNOG" id="COG2814">
    <property type="taxonomic scope" value="Bacteria"/>
</dbReference>
<dbReference type="InterPro" id="IPR052714">
    <property type="entry name" value="MFS_Exporter"/>
</dbReference>
<feature type="domain" description="Major facilitator superfamily (MFS) profile" evidence="5">
    <location>
        <begin position="33"/>
        <end position="419"/>
    </location>
</feature>
<dbReference type="Proteomes" id="UP000002949">
    <property type="component" value="Unassembled WGS sequence"/>
</dbReference>
<proteinExistence type="predicted"/>
<feature type="transmembrane region" description="Helical" evidence="4">
    <location>
        <begin position="359"/>
        <end position="382"/>
    </location>
</feature>
<evidence type="ECO:0000256" key="2">
    <source>
        <dbReference type="ARBA" id="ARBA00022989"/>
    </source>
</evidence>
<feature type="transmembrane region" description="Helical" evidence="4">
    <location>
        <begin position="388"/>
        <end position="410"/>
    </location>
</feature>
<feature type="transmembrane region" description="Helical" evidence="4">
    <location>
        <begin position="38"/>
        <end position="59"/>
    </location>
</feature>
<dbReference type="Gene3D" id="1.20.1250.20">
    <property type="entry name" value="MFS general substrate transporter like domains"/>
    <property type="match status" value="1"/>
</dbReference>